<dbReference type="SUPFAM" id="SSF51735">
    <property type="entry name" value="NAD(P)-binding Rossmann-fold domains"/>
    <property type="match status" value="1"/>
</dbReference>
<evidence type="ECO:0000256" key="3">
    <source>
        <dbReference type="ARBA" id="ARBA00004947"/>
    </source>
</evidence>
<evidence type="ECO:0000256" key="4">
    <source>
        <dbReference type="ARBA" id="ARBA00007637"/>
    </source>
</evidence>
<comment type="caution">
    <text evidence="13">The sequence shown here is derived from an EMBL/GenBank/DDBJ whole genome shotgun (WGS) entry which is preliminary data.</text>
</comment>
<evidence type="ECO:0000256" key="7">
    <source>
        <dbReference type="ARBA" id="ARBA00023027"/>
    </source>
</evidence>
<dbReference type="EC" id="5.1.3.2" evidence="5"/>
<feature type="domain" description="NAD-dependent epimerase/dehydratase" evidence="12">
    <location>
        <begin position="4"/>
        <end position="254"/>
    </location>
</feature>
<keyword evidence="8 13" id="KW-0413">Isomerase</keyword>
<sequence length="327" mass="34269">MTRWLVTGGAGYIGAHVANALLGTGREVTVVDDLSTGATSFVPEGARLVEGSIGDAEVLHRAFADPVDGVVHLAGFKFAGVSVARPMHTYRQNVSGTIELLDAMHAAGVHRLVFSSSAGVYGTPDVARVTEQTPPAPESPYGESKLVGEWLIADARRAAALADEPFSAVSLRYFNVIGSGEPTIRDLSPHNLVPAVFRAIREGRRPRINGDDFPTPDGTCVRDYVHVADLALAHVAAAAALEADAPLDDVYNLGSGTGTSVRELLTAIAAVAGVPDDPEIGPRRAGDPASIVADGSRAAADLGWAMRWSLEDTIASAWRAERFADDA</sequence>
<dbReference type="Proteomes" id="UP000467240">
    <property type="component" value="Unassembled WGS sequence"/>
</dbReference>
<dbReference type="UniPathway" id="UPA00214"/>
<evidence type="ECO:0000313" key="13">
    <source>
        <dbReference type="EMBL" id="KAB1653815.1"/>
    </source>
</evidence>
<dbReference type="EMBL" id="WBJZ01000021">
    <property type="protein sequence ID" value="KAB1653815.1"/>
    <property type="molecule type" value="Genomic_DNA"/>
</dbReference>
<evidence type="ECO:0000313" key="14">
    <source>
        <dbReference type="Proteomes" id="UP000467240"/>
    </source>
</evidence>
<reference evidence="13 14" key="1">
    <citation type="submission" date="2019-09" db="EMBL/GenBank/DDBJ databases">
        <title>Phylogeny of genus Pseudoclavibacter and closely related genus.</title>
        <authorList>
            <person name="Li Y."/>
        </authorList>
    </citation>
    <scope>NUCLEOTIDE SEQUENCE [LARGE SCALE GENOMIC DNA]</scope>
    <source>
        <strain evidence="13 14">DSM 23821</strain>
    </source>
</reference>
<dbReference type="RefSeq" id="WP_158041652.1">
    <property type="nucleotide sequence ID" value="NZ_JACCFV010000001.1"/>
</dbReference>
<dbReference type="PANTHER" id="PTHR43725:SF53">
    <property type="entry name" value="UDP-ARABINOSE 4-EPIMERASE 1"/>
    <property type="match status" value="1"/>
</dbReference>
<evidence type="ECO:0000256" key="9">
    <source>
        <dbReference type="ARBA" id="ARBA00023277"/>
    </source>
</evidence>
<evidence type="ECO:0000259" key="12">
    <source>
        <dbReference type="Pfam" id="PF01370"/>
    </source>
</evidence>
<dbReference type="Gene3D" id="3.40.50.720">
    <property type="entry name" value="NAD(P)-binding Rossmann-like Domain"/>
    <property type="match status" value="1"/>
</dbReference>
<dbReference type="OrthoDB" id="9801785at2"/>
<accession>A0A7J5BQI8</accession>
<dbReference type="GO" id="GO:0003978">
    <property type="term" value="F:UDP-glucose 4-epimerase activity"/>
    <property type="evidence" value="ECO:0007669"/>
    <property type="project" value="UniProtKB-EC"/>
</dbReference>
<dbReference type="InterPro" id="IPR001509">
    <property type="entry name" value="Epimerase_deHydtase"/>
</dbReference>
<comment type="pathway">
    <text evidence="3">Carbohydrate metabolism; galactose metabolism.</text>
</comment>
<dbReference type="GO" id="GO:0033499">
    <property type="term" value="P:galactose catabolic process via UDP-galactose, Leloir pathway"/>
    <property type="evidence" value="ECO:0007669"/>
    <property type="project" value="TreeGrafter"/>
</dbReference>
<comment type="catalytic activity">
    <reaction evidence="1">
        <text>UDP-alpha-D-glucose = UDP-alpha-D-galactose</text>
        <dbReference type="Rhea" id="RHEA:22168"/>
        <dbReference type="ChEBI" id="CHEBI:58885"/>
        <dbReference type="ChEBI" id="CHEBI:66914"/>
        <dbReference type="EC" id="5.1.3.2"/>
    </reaction>
</comment>
<evidence type="ECO:0000256" key="11">
    <source>
        <dbReference type="ARBA" id="ARBA00033067"/>
    </source>
</evidence>
<evidence type="ECO:0000256" key="8">
    <source>
        <dbReference type="ARBA" id="ARBA00023235"/>
    </source>
</evidence>
<keyword evidence="9" id="KW-0119">Carbohydrate metabolism</keyword>
<proteinExistence type="inferred from homology"/>
<dbReference type="NCBIfam" id="TIGR01179">
    <property type="entry name" value="galE"/>
    <property type="match status" value="1"/>
</dbReference>
<evidence type="ECO:0000256" key="10">
    <source>
        <dbReference type="ARBA" id="ARBA00031367"/>
    </source>
</evidence>
<evidence type="ECO:0000256" key="2">
    <source>
        <dbReference type="ARBA" id="ARBA00001911"/>
    </source>
</evidence>
<protein>
    <recommendedName>
        <fullName evidence="6">UDP-glucose 4-epimerase</fullName>
        <ecNumber evidence="5">5.1.3.2</ecNumber>
    </recommendedName>
    <alternativeName>
        <fullName evidence="11">Galactowaldenase</fullName>
    </alternativeName>
    <alternativeName>
        <fullName evidence="10">UDP-galactose 4-epimerase</fullName>
    </alternativeName>
</protein>
<keyword evidence="7" id="KW-0520">NAD</keyword>
<evidence type="ECO:0000256" key="6">
    <source>
        <dbReference type="ARBA" id="ARBA00018569"/>
    </source>
</evidence>
<dbReference type="PANTHER" id="PTHR43725">
    <property type="entry name" value="UDP-GLUCOSE 4-EPIMERASE"/>
    <property type="match status" value="1"/>
</dbReference>
<name>A0A7J5BQI8_9MICO</name>
<gene>
    <name evidence="13" type="primary">galE</name>
    <name evidence="13" type="ORF">F8O01_14400</name>
</gene>
<evidence type="ECO:0000256" key="1">
    <source>
        <dbReference type="ARBA" id="ARBA00000083"/>
    </source>
</evidence>
<dbReference type="InterPro" id="IPR005886">
    <property type="entry name" value="UDP_G4E"/>
</dbReference>
<dbReference type="AlphaFoldDB" id="A0A7J5BQI8"/>
<dbReference type="InterPro" id="IPR036291">
    <property type="entry name" value="NAD(P)-bd_dom_sf"/>
</dbReference>
<dbReference type="Pfam" id="PF01370">
    <property type="entry name" value="Epimerase"/>
    <property type="match status" value="1"/>
</dbReference>
<comment type="similarity">
    <text evidence="4">Belongs to the NAD(P)-dependent epimerase/dehydratase family.</text>
</comment>
<keyword evidence="14" id="KW-1185">Reference proteome</keyword>
<organism evidence="13 14">
    <name type="scientific">Pseudoclavibacter chungangensis</name>
    <dbReference type="NCBI Taxonomy" id="587635"/>
    <lineage>
        <taxon>Bacteria</taxon>
        <taxon>Bacillati</taxon>
        <taxon>Actinomycetota</taxon>
        <taxon>Actinomycetes</taxon>
        <taxon>Micrococcales</taxon>
        <taxon>Microbacteriaceae</taxon>
        <taxon>Pseudoclavibacter</taxon>
    </lineage>
</organism>
<dbReference type="Gene3D" id="3.90.25.10">
    <property type="entry name" value="UDP-galactose 4-epimerase, domain 1"/>
    <property type="match status" value="1"/>
</dbReference>
<comment type="cofactor">
    <cofactor evidence="2">
        <name>NAD(+)</name>
        <dbReference type="ChEBI" id="CHEBI:57540"/>
    </cofactor>
</comment>
<evidence type="ECO:0000256" key="5">
    <source>
        <dbReference type="ARBA" id="ARBA00013189"/>
    </source>
</evidence>